<keyword evidence="1" id="KW-0863">Zinc-finger</keyword>
<feature type="domain" description="C2H2-type" evidence="3">
    <location>
        <begin position="97"/>
        <end position="124"/>
    </location>
</feature>
<dbReference type="AlphaFoldDB" id="A0A3P7EYT0"/>
<dbReference type="InterPro" id="IPR013087">
    <property type="entry name" value="Znf_C2H2_type"/>
</dbReference>
<evidence type="ECO:0000259" key="3">
    <source>
        <dbReference type="PROSITE" id="PS50157"/>
    </source>
</evidence>
<sequence>MPVVTASSTKLINIPSKSEALNSRLSLPPPSTAASTAAIGASVKPLAPAVLPAAMEILPAPPFAKPVTSNKHRSSSEDSSTVAPTVTTAVSTLRRRHQCPFCTKSCERKDNLQAHIRTHTGAYLPHTCMLIRIGTFAS</sequence>
<dbReference type="InterPro" id="IPR036236">
    <property type="entry name" value="Znf_C2H2_sf"/>
</dbReference>
<evidence type="ECO:0000313" key="4">
    <source>
        <dbReference type="EMBL" id="VDM26523.1"/>
    </source>
</evidence>
<dbReference type="PROSITE" id="PS00028">
    <property type="entry name" value="ZINC_FINGER_C2H2_1"/>
    <property type="match status" value="1"/>
</dbReference>
<accession>A0A3P7EYT0</accession>
<dbReference type="SUPFAM" id="SSF57667">
    <property type="entry name" value="beta-beta-alpha zinc fingers"/>
    <property type="match status" value="1"/>
</dbReference>
<keyword evidence="5" id="KW-1185">Reference proteome</keyword>
<evidence type="ECO:0000313" key="5">
    <source>
        <dbReference type="Proteomes" id="UP000274429"/>
    </source>
</evidence>
<keyword evidence="1" id="KW-0479">Metal-binding</keyword>
<protein>
    <recommendedName>
        <fullName evidence="3">C2H2-type domain-containing protein</fullName>
    </recommendedName>
</protein>
<name>A0A3P7EYT0_HYDTA</name>
<dbReference type="Proteomes" id="UP000274429">
    <property type="component" value="Unassembled WGS sequence"/>
</dbReference>
<keyword evidence="1" id="KW-0862">Zinc</keyword>
<proteinExistence type="predicted"/>
<evidence type="ECO:0000256" key="1">
    <source>
        <dbReference type="PROSITE-ProRule" id="PRU00042"/>
    </source>
</evidence>
<feature type="region of interest" description="Disordered" evidence="2">
    <location>
        <begin position="62"/>
        <end position="85"/>
    </location>
</feature>
<dbReference type="Gene3D" id="3.30.160.60">
    <property type="entry name" value="Classic Zinc Finger"/>
    <property type="match status" value="1"/>
</dbReference>
<evidence type="ECO:0000256" key="2">
    <source>
        <dbReference type="SAM" id="MobiDB-lite"/>
    </source>
</evidence>
<dbReference type="PROSITE" id="PS50157">
    <property type="entry name" value="ZINC_FINGER_C2H2_2"/>
    <property type="match status" value="1"/>
</dbReference>
<dbReference type="Pfam" id="PF00096">
    <property type="entry name" value="zf-C2H2"/>
    <property type="match status" value="1"/>
</dbReference>
<dbReference type="EMBL" id="UYWX01006672">
    <property type="protein sequence ID" value="VDM26523.1"/>
    <property type="molecule type" value="Genomic_DNA"/>
</dbReference>
<reference evidence="4 5" key="1">
    <citation type="submission" date="2018-11" db="EMBL/GenBank/DDBJ databases">
        <authorList>
            <consortium name="Pathogen Informatics"/>
        </authorList>
    </citation>
    <scope>NUCLEOTIDE SEQUENCE [LARGE SCALE GENOMIC DNA]</scope>
</reference>
<dbReference type="OrthoDB" id="6264654at2759"/>
<dbReference type="SMART" id="SM00355">
    <property type="entry name" value="ZnF_C2H2"/>
    <property type="match status" value="1"/>
</dbReference>
<gene>
    <name evidence="4" type="ORF">TTAC_LOCUS5226</name>
</gene>
<dbReference type="GO" id="GO:0008270">
    <property type="term" value="F:zinc ion binding"/>
    <property type="evidence" value="ECO:0007669"/>
    <property type="project" value="UniProtKB-KW"/>
</dbReference>
<organism evidence="4 5">
    <name type="scientific">Hydatigena taeniaeformis</name>
    <name type="common">Feline tapeworm</name>
    <name type="synonym">Taenia taeniaeformis</name>
    <dbReference type="NCBI Taxonomy" id="6205"/>
    <lineage>
        <taxon>Eukaryota</taxon>
        <taxon>Metazoa</taxon>
        <taxon>Spiralia</taxon>
        <taxon>Lophotrochozoa</taxon>
        <taxon>Platyhelminthes</taxon>
        <taxon>Cestoda</taxon>
        <taxon>Eucestoda</taxon>
        <taxon>Cyclophyllidea</taxon>
        <taxon>Taeniidae</taxon>
        <taxon>Hydatigera</taxon>
    </lineage>
</organism>